<reference evidence="2" key="2">
    <citation type="journal article" date="2018" name="Mol. Plant Microbe Interact.">
        <title>Genome sequence resources for the wheat stripe rust pathogen (Puccinia striiformis f. sp. tritici) and the barley stripe rust pathogen (Puccinia striiformis f. sp. hordei).</title>
        <authorList>
            <person name="Xia C."/>
            <person name="Wang M."/>
            <person name="Yin C."/>
            <person name="Cornejo O.E."/>
            <person name="Hulbert S.H."/>
            <person name="Chen X."/>
        </authorList>
    </citation>
    <scope>NUCLEOTIDE SEQUENCE [LARGE SCALE GENOMIC DNA]</scope>
    <source>
        <strain evidence="2">93-210</strain>
    </source>
</reference>
<keyword evidence="2" id="KW-1185">Reference proteome</keyword>
<evidence type="ECO:0000313" key="2">
    <source>
        <dbReference type="Proteomes" id="UP001060170"/>
    </source>
</evidence>
<comment type="caution">
    <text evidence="1">The sequence shown here is derived from an EMBL/GenBank/DDBJ whole genome shotgun (WGS) entry which is preliminary data.</text>
</comment>
<organism evidence="1 2">
    <name type="scientific">Puccinia striiformis f. sp. tritici</name>
    <dbReference type="NCBI Taxonomy" id="168172"/>
    <lineage>
        <taxon>Eukaryota</taxon>
        <taxon>Fungi</taxon>
        <taxon>Dikarya</taxon>
        <taxon>Basidiomycota</taxon>
        <taxon>Pucciniomycotina</taxon>
        <taxon>Pucciniomycetes</taxon>
        <taxon>Pucciniales</taxon>
        <taxon>Pucciniaceae</taxon>
        <taxon>Puccinia</taxon>
    </lineage>
</organism>
<name>A0ACC0EIQ6_9BASI</name>
<protein>
    <submittedName>
        <fullName evidence="1">Uncharacterized protein</fullName>
    </submittedName>
</protein>
<gene>
    <name evidence="1" type="ORF">MJO28_004744</name>
</gene>
<accession>A0ACC0EIQ6</accession>
<dbReference type="Proteomes" id="UP001060170">
    <property type="component" value="Chromosome 5"/>
</dbReference>
<proteinExistence type="predicted"/>
<reference evidence="2" key="1">
    <citation type="journal article" date="2018" name="BMC Genomics">
        <title>Genomic insights into host adaptation between the wheat stripe rust pathogen (Puccinia striiformis f. sp. tritici) and the barley stripe rust pathogen (Puccinia striiformis f. sp. hordei).</title>
        <authorList>
            <person name="Xia C."/>
            <person name="Wang M."/>
            <person name="Yin C."/>
            <person name="Cornejo O.E."/>
            <person name="Hulbert S.H."/>
            <person name="Chen X."/>
        </authorList>
    </citation>
    <scope>NUCLEOTIDE SEQUENCE [LARGE SCALE GENOMIC DNA]</scope>
    <source>
        <strain evidence="2">93-210</strain>
    </source>
</reference>
<sequence>MSRNLIRSITKLAMEEAKKNKKIRVAICQFESHQPSPSSHKKRGWAEHELKNLEKAKQFIAHAADNRADLIIFPEYFMTGLIDNDLHLADKEFKWIKEFQNLAIRYKIDILPGTIVEQEEEEGKLFNSASYVDKCGKILGKYRKKNLWHA</sequence>
<evidence type="ECO:0000313" key="1">
    <source>
        <dbReference type="EMBL" id="KAI7954344.1"/>
    </source>
</evidence>
<reference evidence="1 2" key="3">
    <citation type="journal article" date="2022" name="Microbiol. Spectr.">
        <title>Folding features and dynamics of 3D genome architecture in plant fungal pathogens.</title>
        <authorList>
            <person name="Xia C."/>
        </authorList>
    </citation>
    <scope>NUCLEOTIDE SEQUENCE [LARGE SCALE GENOMIC DNA]</scope>
    <source>
        <strain evidence="1 2">93-210</strain>
    </source>
</reference>
<dbReference type="EMBL" id="CM045869">
    <property type="protein sequence ID" value="KAI7954344.1"/>
    <property type="molecule type" value="Genomic_DNA"/>
</dbReference>